<keyword evidence="2" id="KW-1185">Reference proteome</keyword>
<evidence type="ECO:0000313" key="1">
    <source>
        <dbReference type="EMBL" id="CAG5073397.1"/>
    </source>
</evidence>
<comment type="caution">
    <text evidence="1">The sequence shown here is derived from an EMBL/GenBank/DDBJ whole genome shotgun (WGS) entry which is preliminary data.</text>
</comment>
<dbReference type="AlphaFoldDB" id="A0A8J2EI83"/>
<dbReference type="EMBL" id="CAJNRD030001114">
    <property type="protein sequence ID" value="CAG5073397.1"/>
    <property type="molecule type" value="Genomic_DNA"/>
</dbReference>
<reference evidence="1" key="1">
    <citation type="submission" date="2021-04" db="EMBL/GenBank/DDBJ databases">
        <authorList>
            <person name="Chebbi M.A.C M."/>
        </authorList>
    </citation>
    <scope>NUCLEOTIDE SEQUENCE</scope>
</reference>
<dbReference type="OrthoDB" id="10264038at2759"/>
<dbReference type="Proteomes" id="UP000786811">
    <property type="component" value="Unassembled WGS sequence"/>
</dbReference>
<name>A0A8J2EI83_COTCN</name>
<evidence type="ECO:0000313" key="2">
    <source>
        <dbReference type="Proteomes" id="UP000786811"/>
    </source>
</evidence>
<gene>
    <name evidence="1" type="ORF">HICCMSTLAB_LOCUS340</name>
</gene>
<organism evidence="1 2">
    <name type="scientific">Cotesia congregata</name>
    <name type="common">Parasitoid wasp</name>
    <name type="synonym">Apanteles congregatus</name>
    <dbReference type="NCBI Taxonomy" id="51543"/>
    <lineage>
        <taxon>Eukaryota</taxon>
        <taxon>Metazoa</taxon>
        <taxon>Ecdysozoa</taxon>
        <taxon>Arthropoda</taxon>
        <taxon>Hexapoda</taxon>
        <taxon>Insecta</taxon>
        <taxon>Pterygota</taxon>
        <taxon>Neoptera</taxon>
        <taxon>Endopterygota</taxon>
        <taxon>Hymenoptera</taxon>
        <taxon>Apocrita</taxon>
        <taxon>Ichneumonoidea</taxon>
        <taxon>Braconidae</taxon>
        <taxon>Microgastrinae</taxon>
        <taxon>Cotesia</taxon>
    </lineage>
</organism>
<accession>A0A8J2EI83</accession>
<proteinExistence type="predicted"/>
<sequence length="60" mass="6912">MEVSITKCEEKLINATLEENLRLYGKKLNKARKLILHFRSSWKIMFSIVGTKEGNGECIV</sequence>
<protein>
    <submittedName>
        <fullName evidence="1">Uncharacterized protein</fullName>
    </submittedName>
</protein>